<keyword evidence="2" id="KW-1185">Reference proteome</keyword>
<dbReference type="PANTHER" id="PTHR38436:SF1">
    <property type="entry name" value="ESTER CYCLASE"/>
    <property type="match status" value="1"/>
</dbReference>
<dbReference type="Proteomes" id="UP000606172">
    <property type="component" value="Unassembled WGS sequence"/>
</dbReference>
<accession>A0A919RF18</accession>
<reference evidence="1" key="1">
    <citation type="submission" date="2021-01" db="EMBL/GenBank/DDBJ databases">
        <title>Whole genome shotgun sequence of Sinosporangium siamense NBRC 109515.</title>
        <authorList>
            <person name="Komaki H."/>
            <person name="Tamura T."/>
        </authorList>
    </citation>
    <scope>NUCLEOTIDE SEQUENCE</scope>
    <source>
        <strain evidence="1">NBRC 109515</strain>
    </source>
</reference>
<evidence type="ECO:0000313" key="1">
    <source>
        <dbReference type="EMBL" id="GII92710.1"/>
    </source>
</evidence>
<dbReference type="EMBL" id="BOOW01000018">
    <property type="protein sequence ID" value="GII92710.1"/>
    <property type="molecule type" value="Genomic_DNA"/>
</dbReference>
<dbReference type="PANTHER" id="PTHR38436">
    <property type="entry name" value="POLYKETIDE CYCLASE SNOAL-LIKE DOMAIN"/>
    <property type="match status" value="1"/>
</dbReference>
<protein>
    <recommendedName>
        <fullName evidence="3">Ester cyclase</fullName>
    </recommendedName>
</protein>
<dbReference type="GO" id="GO:0030638">
    <property type="term" value="P:polyketide metabolic process"/>
    <property type="evidence" value="ECO:0007669"/>
    <property type="project" value="InterPro"/>
</dbReference>
<proteinExistence type="predicted"/>
<dbReference type="RefSeq" id="WP_204025720.1">
    <property type="nucleotide sequence ID" value="NZ_BOOW01000018.1"/>
</dbReference>
<dbReference type="SUPFAM" id="SSF54427">
    <property type="entry name" value="NTF2-like"/>
    <property type="match status" value="1"/>
</dbReference>
<gene>
    <name evidence="1" type="ORF">Ssi02_29410</name>
</gene>
<sequence length="153" mass="17143">MLQASELRDRYLAGFNAHDLDTLLPTFSPRGVTITPEGQAEGREQLAYFLTELWTTFPDLHATVWESIDHTDTTVDEYQLVGTHRGPYPLPDGRIIPATGRPIRVRGCFLCSMEDGFIVSLRVYFDQLELLAQLGWFPFPSPGEGINAEEAGD</sequence>
<evidence type="ECO:0000313" key="2">
    <source>
        <dbReference type="Proteomes" id="UP000606172"/>
    </source>
</evidence>
<evidence type="ECO:0008006" key="3">
    <source>
        <dbReference type="Google" id="ProtNLM"/>
    </source>
</evidence>
<dbReference type="Pfam" id="PF07366">
    <property type="entry name" value="SnoaL"/>
    <property type="match status" value="1"/>
</dbReference>
<organism evidence="1 2">
    <name type="scientific">Sinosporangium siamense</name>
    <dbReference type="NCBI Taxonomy" id="1367973"/>
    <lineage>
        <taxon>Bacteria</taxon>
        <taxon>Bacillati</taxon>
        <taxon>Actinomycetota</taxon>
        <taxon>Actinomycetes</taxon>
        <taxon>Streptosporangiales</taxon>
        <taxon>Streptosporangiaceae</taxon>
        <taxon>Sinosporangium</taxon>
    </lineage>
</organism>
<dbReference type="InterPro" id="IPR009959">
    <property type="entry name" value="Cyclase_SnoaL-like"/>
</dbReference>
<dbReference type="AlphaFoldDB" id="A0A919RF18"/>
<comment type="caution">
    <text evidence="1">The sequence shown here is derived from an EMBL/GenBank/DDBJ whole genome shotgun (WGS) entry which is preliminary data.</text>
</comment>
<name>A0A919RF18_9ACTN</name>
<dbReference type="InterPro" id="IPR032710">
    <property type="entry name" value="NTF2-like_dom_sf"/>
</dbReference>
<dbReference type="Gene3D" id="3.10.450.50">
    <property type="match status" value="1"/>
</dbReference>